<keyword evidence="3" id="KW-1185">Reference proteome</keyword>
<dbReference type="AlphaFoldDB" id="Q13QY3"/>
<evidence type="ECO:0000313" key="3">
    <source>
        <dbReference type="Proteomes" id="UP000001817"/>
    </source>
</evidence>
<protein>
    <recommendedName>
        <fullName evidence="1">Sugar 3,4-ketoisomerase QdtA cupin domain-containing protein</fullName>
    </recommendedName>
</protein>
<dbReference type="InterPro" id="IPR008894">
    <property type="entry name" value="QdtA_cupin_dom"/>
</dbReference>
<organism evidence="2 3">
    <name type="scientific">Paraburkholderia xenovorans (strain LB400)</name>
    <dbReference type="NCBI Taxonomy" id="266265"/>
    <lineage>
        <taxon>Bacteria</taxon>
        <taxon>Pseudomonadati</taxon>
        <taxon>Pseudomonadota</taxon>
        <taxon>Betaproteobacteria</taxon>
        <taxon>Burkholderiales</taxon>
        <taxon>Burkholderiaceae</taxon>
        <taxon>Paraburkholderia</taxon>
    </lineage>
</organism>
<dbReference type="InterPro" id="IPR014710">
    <property type="entry name" value="RmlC-like_jellyroll"/>
</dbReference>
<dbReference type="eggNOG" id="COG0662">
    <property type="taxonomic scope" value="Bacteria"/>
</dbReference>
<reference evidence="2 3" key="1">
    <citation type="journal article" date="2006" name="Proc. Natl. Acad. Sci. U.S.A.">
        <title>Burkholderia xenovorans LB400 harbors a multi-replicon, 9.73-Mbp genome shaped for versatility.</title>
        <authorList>
            <person name="Chain P.S."/>
            <person name="Denef V.J."/>
            <person name="Konstantinidis K.T."/>
            <person name="Vergez L.M."/>
            <person name="Agullo L."/>
            <person name="Reyes V.L."/>
            <person name="Hauser L."/>
            <person name="Cordova M."/>
            <person name="Gomez L."/>
            <person name="Gonzalez M."/>
            <person name="Land M."/>
            <person name="Lao V."/>
            <person name="Larimer F."/>
            <person name="LiPuma J.J."/>
            <person name="Mahenthiralingam E."/>
            <person name="Malfatti S.A."/>
            <person name="Marx C.J."/>
            <person name="Parnell J.J."/>
            <person name="Ramette A."/>
            <person name="Richardson P."/>
            <person name="Seeger M."/>
            <person name="Smith D."/>
            <person name="Spilker T."/>
            <person name="Sul W.J."/>
            <person name="Tsoi T.V."/>
            <person name="Ulrich L.E."/>
            <person name="Zhulin I.B."/>
            <person name="Tiedje J.M."/>
        </authorList>
    </citation>
    <scope>NUCLEOTIDE SEQUENCE [LARGE SCALE GENOMIC DNA]</scope>
    <source>
        <strain evidence="2 3">LB400</strain>
    </source>
</reference>
<dbReference type="RefSeq" id="WP_011490874.1">
    <property type="nucleotide sequence ID" value="NC_007952.1"/>
</dbReference>
<evidence type="ECO:0000259" key="1">
    <source>
        <dbReference type="Pfam" id="PF05523"/>
    </source>
</evidence>
<dbReference type="KEGG" id="bxb:DR64_4812"/>
<proteinExistence type="predicted"/>
<sequence>MGIHCSAIAQGLPSAVASEDRISAAIDPWLTIAASEMPPVILLFRPAFLEIGCAVTRIHLNRPWKGLHVPPLIWAAEVNFDPGSVALVLASDVYNEADYVRDYDDYLALMKELTQKQV</sequence>
<evidence type="ECO:0000313" key="2">
    <source>
        <dbReference type="EMBL" id="ABE33506.1"/>
    </source>
</evidence>
<dbReference type="Gene3D" id="2.60.120.10">
    <property type="entry name" value="Jelly Rolls"/>
    <property type="match status" value="1"/>
</dbReference>
<gene>
    <name evidence="2" type="ORF">Bxe_B2485</name>
</gene>
<dbReference type="Pfam" id="PF05523">
    <property type="entry name" value="FdtA"/>
    <property type="match status" value="1"/>
</dbReference>
<dbReference type="InterPro" id="IPR011051">
    <property type="entry name" value="RmlC_Cupin_sf"/>
</dbReference>
<dbReference type="KEGG" id="bxe:Bxe_B2485"/>
<feature type="domain" description="Sugar 3,4-ketoisomerase QdtA cupin" evidence="1">
    <location>
        <begin position="55"/>
        <end position="110"/>
    </location>
</feature>
<name>Q13QY3_PARXL</name>
<dbReference type="EMBL" id="CP000271">
    <property type="protein sequence ID" value="ABE33506.1"/>
    <property type="molecule type" value="Genomic_DNA"/>
</dbReference>
<dbReference type="SUPFAM" id="SSF51182">
    <property type="entry name" value="RmlC-like cupins"/>
    <property type="match status" value="1"/>
</dbReference>
<accession>Q13QY3</accession>
<dbReference type="Proteomes" id="UP000001817">
    <property type="component" value="Chromosome 2"/>
</dbReference>
<dbReference type="STRING" id="266265.Bxe_B2485"/>